<dbReference type="HOGENOM" id="CLU_105442_0_0_0"/>
<accession>F8C3N9</accession>
<sequence length="179" mass="20835">MRCPGQDTHYWKEDAIFEVKCPHCGALVEFFKDDTSRKCPSCKRVLVNPRMDFGCALYCQYAELCFGELPKEVLRERSNLLKERIAVEVEKRLPKELFKEISSLVIEMEAKAKDVGKSPGLKLLLLYFYYLPKDDSKEVAEKVRLPEPVFDDIRLKLKELKEGLNPKELFEALTLKEEE</sequence>
<dbReference type="AlphaFoldDB" id="F8C3N9"/>
<dbReference type="KEGG" id="top:TOPB45_0382"/>
<dbReference type="OrthoDB" id="155250at2"/>
<reference evidence="1 2" key="1">
    <citation type="journal article" date="2013" name="Genome Announc.">
        <title>Complete genome sequence of the hyperthermophilic sulfate-reducing bacterium Thermodesulfobacterium geofontis OPF15T.</title>
        <authorList>
            <person name="Elkins J.G."/>
            <person name="Hamilton-Brehm S.D."/>
            <person name="Lucas S."/>
            <person name="Han J."/>
            <person name="Lapidus A."/>
            <person name="Cheng J.F."/>
            <person name="Goodwin L.A."/>
            <person name="Pitluck S."/>
            <person name="Peters L."/>
            <person name="Mikhailova N."/>
            <person name="Davenport K.W."/>
            <person name="Detter J.C."/>
            <person name="Han C.S."/>
            <person name="Tapia R."/>
            <person name="Land M.L."/>
            <person name="Hauser L."/>
            <person name="Kyrpides N.C."/>
            <person name="Ivanova N.N."/>
            <person name="Pagani I."/>
            <person name="Bruce D."/>
            <person name="Woyke T."/>
            <person name="Cottingham R.W."/>
        </authorList>
    </citation>
    <scope>NUCLEOTIDE SEQUENCE [LARGE SCALE GENOMIC DNA]</scope>
    <source>
        <strain evidence="1 2">OPF15</strain>
    </source>
</reference>
<dbReference type="Proteomes" id="UP000006583">
    <property type="component" value="Chromosome"/>
</dbReference>
<protein>
    <recommendedName>
        <fullName evidence="3">Phosphohydrolase</fullName>
    </recommendedName>
</protein>
<dbReference type="STRING" id="795359.TOPB45_0382"/>
<evidence type="ECO:0000313" key="1">
    <source>
        <dbReference type="EMBL" id="AEH22488.1"/>
    </source>
</evidence>
<name>F8C3N9_THEGP</name>
<proteinExistence type="predicted"/>
<gene>
    <name evidence="1" type="ordered locus">TOPB45_0382</name>
</gene>
<dbReference type="EMBL" id="CP002829">
    <property type="protein sequence ID" value="AEH22488.1"/>
    <property type="molecule type" value="Genomic_DNA"/>
</dbReference>
<keyword evidence="2" id="KW-1185">Reference proteome</keyword>
<evidence type="ECO:0000313" key="2">
    <source>
        <dbReference type="Proteomes" id="UP000006583"/>
    </source>
</evidence>
<dbReference type="PATRIC" id="fig|795359.3.peg.385"/>
<organism evidence="1 2">
    <name type="scientific">Thermodesulfobacterium geofontis (strain OPF15)</name>
    <dbReference type="NCBI Taxonomy" id="795359"/>
    <lineage>
        <taxon>Bacteria</taxon>
        <taxon>Pseudomonadati</taxon>
        <taxon>Thermodesulfobacteriota</taxon>
        <taxon>Thermodesulfobacteria</taxon>
        <taxon>Thermodesulfobacteriales</taxon>
        <taxon>Thermodesulfobacteriaceae</taxon>
        <taxon>Thermodesulfobacterium</taxon>
    </lineage>
</organism>
<dbReference type="eggNOG" id="COG1418">
    <property type="taxonomic scope" value="Bacteria"/>
</dbReference>
<evidence type="ECO:0008006" key="3">
    <source>
        <dbReference type="Google" id="ProtNLM"/>
    </source>
</evidence>
<dbReference type="RefSeq" id="WP_013909188.1">
    <property type="nucleotide sequence ID" value="NC_015682.1"/>
</dbReference>